<organism evidence="1 2">
    <name type="scientific">Anas platyrhynchos</name>
    <name type="common">Mallard</name>
    <name type="synonym">Anas boschas</name>
    <dbReference type="NCBI Taxonomy" id="8839"/>
    <lineage>
        <taxon>Eukaryota</taxon>
        <taxon>Metazoa</taxon>
        <taxon>Chordata</taxon>
        <taxon>Craniata</taxon>
        <taxon>Vertebrata</taxon>
        <taxon>Euteleostomi</taxon>
        <taxon>Archelosauria</taxon>
        <taxon>Archosauria</taxon>
        <taxon>Dinosauria</taxon>
        <taxon>Saurischia</taxon>
        <taxon>Theropoda</taxon>
        <taxon>Coelurosauria</taxon>
        <taxon>Aves</taxon>
        <taxon>Neognathae</taxon>
        <taxon>Galloanserae</taxon>
        <taxon>Anseriformes</taxon>
        <taxon>Anatidae</taxon>
        <taxon>Anatinae</taxon>
        <taxon>Anas</taxon>
    </lineage>
</organism>
<sequence length="126" mass="14326">MENLLSRDNQALLAFTDTLYAMQQHKVKQRATDGTESADMYFKEYFKLTRVPPLVNRKYVSTEIKKRCIDLQLLRVGCGSDMTDKSGGTRARTQSNATSFMKNFTRKNREVQSTDSTLLGCQAVCL</sequence>
<dbReference type="Proteomes" id="UP000296049">
    <property type="component" value="Unassembled WGS sequence"/>
</dbReference>
<accession>R0LFQ9</accession>
<dbReference type="AlphaFoldDB" id="R0LFQ9"/>
<reference evidence="2" key="1">
    <citation type="journal article" date="2013" name="Nat. Genet.">
        <title>The duck genome and transcriptome provide insight into an avian influenza virus reservoir species.</title>
        <authorList>
            <person name="Huang Y."/>
            <person name="Li Y."/>
            <person name="Burt D.W."/>
            <person name="Chen H."/>
            <person name="Zhang Y."/>
            <person name="Qian W."/>
            <person name="Kim H."/>
            <person name="Gan S."/>
            <person name="Zhao Y."/>
            <person name="Li J."/>
            <person name="Yi K."/>
            <person name="Feng H."/>
            <person name="Zhu P."/>
            <person name="Li B."/>
            <person name="Liu Q."/>
            <person name="Fairley S."/>
            <person name="Magor K.E."/>
            <person name="Du Z."/>
            <person name="Hu X."/>
            <person name="Goodman L."/>
            <person name="Tafer H."/>
            <person name="Vignal A."/>
            <person name="Lee T."/>
            <person name="Kim K.W."/>
            <person name="Sheng Z."/>
            <person name="An Y."/>
            <person name="Searle S."/>
            <person name="Herrero J."/>
            <person name="Groenen M.A."/>
            <person name="Crooijmans R.P."/>
            <person name="Faraut T."/>
            <person name="Cai Q."/>
            <person name="Webster R.G."/>
            <person name="Aldridge J.R."/>
            <person name="Warren W.C."/>
            <person name="Bartschat S."/>
            <person name="Kehr S."/>
            <person name="Marz M."/>
            <person name="Stadler P.F."/>
            <person name="Smith J."/>
            <person name="Kraus R.H."/>
            <person name="Zhao Y."/>
            <person name="Ren L."/>
            <person name="Fei J."/>
            <person name="Morisson M."/>
            <person name="Kaiser P."/>
            <person name="Griffin D.K."/>
            <person name="Rao M."/>
            <person name="Pitel F."/>
            <person name="Wang J."/>
            <person name="Li N."/>
        </authorList>
    </citation>
    <scope>NUCLEOTIDE SEQUENCE [LARGE SCALE GENOMIC DNA]</scope>
</reference>
<protein>
    <submittedName>
        <fullName evidence="1">Uncharacterized protein</fullName>
    </submittedName>
</protein>
<evidence type="ECO:0000313" key="1">
    <source>
        <dbReference type="EMBL" id="EOB04484.1"/>
    </source>
</evidence>
<name>R0LFQ9_ANAPL</name>
<dbReference type="EMBL" id="KB742781">
    <property type="protein sequence ID" value="EOB04484.1"/>
    <property type="molecule type" value="Genomic_DNA"/>
</dbReference>
<proteinExistence type="predicted"/>
<gene>
    <name evidence="1" type="ORF">Anapl_01430</name>
</gene>
<keyword evidence="2" id="KW-1185">Reference proteome</keyword>
<evidence type="ECO:0000313" key="2">
    <source>
        <dbReference type="Proteomes" id="UP000296049"/>
    </source>
</evidence>